<evidence type="ECO:0000313" key="2">
    <source>
        <dbReference type="Proteomes" id="UP000481583"/>
    </source>
</evidence>
<comment type="caution">
    <text evidence="1">The sequence shown here is derived from an EMBL/GenBank/DDBJ whole genome shotgun (WGS) entry which is preliminary data.</text>
</comment>
<accession>A0A6G4UEG4</accession>
<dbReference type="SMART" id="SM00028">
    <property type="entry name" value="TPR"/>
    <property type="match status" value="2"/>
</dbReference>
<dbReference type="AlphaFoldDB" id="A0A6G4UEG4"/>
<sequence length="122" mass="13824">MSQHPRTPETDVVDFRAAELLLDVRDPQGAVKLLDPIVENHPEKISVRLLRGRAYFLSAQLGRAEADFRMVVEREPDNAYAHYALGRTLERGSRDDEARPHFRLAAALDPRPDFWEAAGFGD</sequence>
<dbReference type="InterPro" id="IPR011990">
    <property type="entry name" value="TPR-like_helical_dom_sf"/>
</dbReference>
<dbReference type="SUPFAM" id="SSF48452">
    <property type="entry name" value="TPR-like"/>
    <property type="match status" value="1"/>
</dbReference>
<name>A0A6G4UEG4_9ACTN</name>
<dbReference type="InterPro" id="IPR019734">
    <property type="entry name" value="TPR_rpt"/>
</dbReference>
<reference evidence="1 2" key="1">
    <citation type="submission" date="2020-02" db="EMBL/GenBank/DDBJ databases">
        <title>Whole-genome analyses of novel actinobacteria.</title>
        <authorList>
            <person name="Sahin N."/>
        </authorList>
    </citation>
    <scope>NUCLEOTIDE SEQUENCE [LARGE SCALE GENOMIC DNA]</scope>
    <source>
        <strain evidence="1 2">A7024</strain>
    </source>
</reference>
<protein>
    <submittedName>
        <fullName evidence="1">Tetratricopeptide repeat protein</fullName>
    </submittedName>
</protein>
<organism evidence="1 2">
    <name type="scientific">Streptomyces coryli</name>
    <dbReference type="NCBI Taxonomy" id="1128680"/>
    <lineage>
        <taxon>Bacteria</taxon>
        <taxon>Bacillati</taxon>
        <taxon>Actinomycetota</taxon>
        <taxon>Actinomycetes</taxon>
        <taxon>Kitasatosporales</taxon>
        <taxon>Streptomycetaceae</taxon>
        <taxon>Streptomyces</taxon>
    </lineage>
</organism>
<dbReference type="Pfam" id="PF13432">
    <property type="entry name" value="TPR_16"/>
    <property type="match status" value="1"/>
</dbReference>
<gene>
    <name evidence="1" type="ORF">G5C51_38370</name>
</gene>
<proteinExistence type="predicted"/>
<dbReference type="Gene3D" id="1.25.40.10">
    <property type="entry name" value="Tetratricopeptide repeat domain"/>
    <property type="match status" value="1"/>
</dbReference>
<dbReference type="RefSeq" id="WP_165244946.1">
    <property type="nucleotide sequence ID" value="NZ_JAAKZV010000335.1"/>
</dbReference>
<dbReference type="Proteomes" id="UP000481583">
    <property type="component" value="Unassembled WGS sequence"/>
</dbReference>
<evidence type="ECO:0000313" key="1">
    <source>
        <dbReference type="EMBL" id="NGN69741.1"/>
    </source>
</evidence>
<keyword evidence="2" id="KW-1185">Reference proteome</keyword>
<dbReference type="EMBL" id="JAAKZV010000335">
    <property type="protein sequence ID" value="NGN69741.1"/>
    <property type="molecule type" value="Genomic_DNA"/>
</dbReference>